<evidence type="ECO:0000256" key="1">
    <source>
        <dbReference type="SAM" id="MobiDB-lite"/>
    </source>
</evidence>
<sequence>MESSGSDDYFEDGSDSNQEHSGKYQLKQAILYLGELLQDRDRDDLSDIPLQILREEAGGTKTIKNRSEENNIEEWLRLGAIRLSNSPYRNPLVAARKSDKKPAMDVEEEGIEAKFAGATVFSCLDFIDSFHQPPLDEKSKYIYSFLLRGSAL</sequence>
<proteinExistence type="predicted"/>
<evidence type="ECO:0000313" key="3">
    <source>
        <dbReference type="Proteomes" id="UP001367676"/>
    </source>
</evidence>
<organism evidence="2 3">
    <name type="scientific">Parthenolecanium corni</name>
    <dbReference type="NCBI Taxonomy" id="536013"/>
    <lineage>
        <taxon>Eukaryota</taxon>
        <taxon>Metazoa</taxon>
        <taxon>Ecdysozoa</taxon>
        <taxon>Arthropoda</taxon>
        <taxon>Hexapoda</taxon>
        <taxon>Insecta</taxon>
        <taxon>Pterygota</taxon>
        <taxon>Neoptera</taxon>
        <taxon>Paraneoptera</taxon>
        <taxon>Hemiptera</taxon>
        <taxon>Sternorrhyncha</taxon>
        <taxon>Coccoidea</taxon>
        <taxon>Coccidae</taxon>
        <taxon>Parthenolecanium</taxon>
    </lineage>
</organism>
<dbReference type="Proteomes" id="UP001367676">
    <property type="component" value="Unassembled WGS sequence"/>
</dbReference>
<dbReference type="InterPro" id="IPR043502">
    <property type="entry name" value="DNA/RNA_pol_sf"/>
</dbReference>
<accession>A0AAN9TXV2</accession>
<feature type="region of interest" description="Disordered" evidence="1">
    <location>
        <begin position="1"/>
        <end position="22"/>
    </location>
</feature>
<dbReference type="AlphaFoldDB" id="A0AAN9TXV2"/>
<dbReference type="EMBL" id="JBBCAQ010000003">
    <property type="protein sequence ID" value="KAK7605035.1"/>
    <property type="molecule type" value="Genomic_DNA"/>
</dbReference>
<dbReference type="GO" id="GO:0071897">
    <property type="term" value="P:DNA biosynthetic process"/>
    <property type="evidence" value="ECO:0007669"/>
    <property type="project" value="UniProtKB-ARBA"/>
</dbReference>
<comment type="caution">
    <text evidence="2">The sequence shown here is derived from an EMBL/GenBank/DDBJ whole genome shotgun (WGS) entry which is preliminary data.</text>
</comment>
<dbReference type="SUPFAM" id="SSF56672">
    <property type="entry name" value="DNA/RNA polymerases"/>
    <property type="match status" value="1"/>
</dbReference>
<gene>
    <name evidence="2" type="ORF">V9T40_006221</name>
</gene>
<name>A0AAN9TXV2_9HEMI</name>
<protein>
    <submittedName>
        <fullName evidence="2">Uncharacterized protein</fullName>
    </submittedName>
</protein>
<reference evidence="2 3" key="1">
    <citation type="submission" date="2024-03" db="EMBL/GenBank/DDBJ databases">
        <title>Adaptation during the transition from Ophiocordyceps entomopathogen to insect associate is accompanied by gene loss and intensified selection.</title>
        <authorList>
            <person name="Ward C.M."/>
            <person name="Onetto C.A."/>
            <person name="Borneman A.R."/>
        </authorList>
    </citation>
    <scope>NUCLEOTIDE SEQUENCE [LARGE SCALE GENOMIC DNA]</scope>
    <source>
        <strain evidence="2">AWRI1</strain>
        <tissue evidence="2">Single Adult Female</tissue>
    </source>
</reference>
<evidence type="ECO:0000313" key="2">
    <source>
        <dbReference type="EMBL" id="KAK7605035.1"/>
    </source>
</evidence>
<keyword evidence="3" id="KW-1185">Reference proteome</keyword>